<gene>
    <name evidence="1" type="ORF">EYC84_011543</name>
</gene>
<sequence>MILAYNNEPQSMKLERRKRPIITIIVMATKHRRRNKPHDSKHILLSSLGHEFSFSYRNCTSIWDCMNW</sequence>
<keyword evidence="2" id="KW-1185">Reference proteome</keyword>
<organism evidence="1 2">
    <name type="scientific">Monilinia fructicola</name>
    <name type="common">Brown rot fungus</name>
    <name type="synonym">Ciboria fructicola</name>
    <dbReference type="NCBI Taxonomy" id="38448"/>
    <lineage>
        <taxon>Eukaryota</taxon>
        <taxon>Fungi</taxon>
        <taxon>Dikarya</taxon>
        <taxon>Ascomycota</taxon>
        <taxon>Pezizomycotina</taxon>
        <taxon>Leotiomycetes</taxon>
        <taxon>Helotiales</taxon>
        <taxon>Sclerotiniaceae</taxon>
        <taxon>Monilinia</taxon>
    </lineage>
</organism>
<reference evidence="1 2" key="1">
    <citation type="submission" date="2019-06" db="EMBL/GenBank/DDBJ databases">
        <title>Genome Sequence of the Brown Rot Fungal Pathogen Monilinia fructicola.</title>
        <authorList>
            <person name="De Miccolis Angelini R.M."/>
            <person name="Landi L."/>
            <person name="Abate D."/>
            <person name="Pollastro S."/>
            <person name="Romanazzi G."/>
            <person name="Faretra F."/>
        </authorList>
    </citation>
    <scope>NUCLEOTIDE SEQUENCE [LARGE SCALE GENOMIC DNA]</scope>
    <source>
        <strain evidence="1 2">Mfrc123</strain>
    </source>
</reference>
<evidence type="ECO:0000313" key="2">
    <source>
        <dbReference type="Proteomes" id="UP000322873"/>
    </source>
</evidence>
<accession>A0A5M9J9U9</accession>
<evidence type="ECO:0000313" key="1">
    <source>
        <dbReference type="EMBL" id="KAA8564632.1"/>
    </source>
</evidence>
<dbReference type="AlphaFoldDB" id="A0A5M9J9U9"/>
<protein>
    <submittedName>
        <fullName evidence="1">Uncharacterized protein</fullName>
    </submittedName>
</protein>
<proteinExistence type="predicted"/>
<dbReference type="EMBL" id="VICG01000015">
    <property type="protein sequence ID" value="KAA8564632.1"/>
    <property type="molecule type" value="Genomic_DNA"/>
</dbReference>
<dbReference type="Proteomes" id="UP000322873">
    <property type="component" value="Unassembled WGS sequence"/>
</dbReference>
<name>A0A5M9J9U9_MONFR</name>
<comment type="caution">
    <text evidence="1">The sequence shown here is derived from an EMBL/GenBank/DDBJ whole genome shotgun (WGS) entry which is preliminary data.</text>
</comment>